<evidence type="ECO:0000256" key="2">
    <source>
        <dbReference type="ARBA" id="ARBA00007898"/>
    </source>
</evidence>
<comment type="caution">
    <text evidence="9">The sequence shown here is derived from an EMBL/GenBank/DDBJ whole genome shotgun (WGS) entry which is preliminary data.</text>
</comment>
<accession>A0A6G4WAD0</accession>
<keyword evidence="4 7" id="KW-0732">Signal</keyword>
<feature type="signal peptide" evidence="7">
    <location>
        <begin position="1"/>
        <end position="21"/>
    </location>
</feature>
<feature type="domain" description="Penicillin-binding protein transpeptidase" evidence="8">
    <location>
        <begin position="25"/>
        <end position="259"/>
    </location>
</feature>
<comment type="similarity">
    <text evidence="2">Belongs to the class-D beta-lactamase family.</text>
</comment>
<dbReference type="AlphaFoldDB" id="A0A6G4WAD0"/>
<evidence type="ECO:0000256" key="6">
    <source>
        <dbReference type="ARBA" id="ARBA00023251"/>
    </source>
</evidence>
<evidence type="ECO:0000256" key="3">
    <source>
        <dbReference type="ARBA" id="ARBA00012865"/>
    </source>
</evidence>
<dbReference type="GO" id="GO:0071555">
    <property type="term" value="P:cell wall organization"/>
    <property type="evidence" value="ECO:0007669"/>
    <property type="project" value="TreeGrafter"/>
</dbReference>
<dbReference type="SUPFAM" id="SSF56601">
    <property type="entry name" value="beta-lactamase/transpeptidase-like"/>
    <property type="match status" value="1"/>
</dbReference>
<dbReference type="Gene3D" id="3.40.710.10">
    <property type="entry name" value="DD-peptidase/beta-lactamase superfamily"/>
    <property type="match status" value="1"/>
</dbReference>
<keyword evidence="10" id="KW-1185">Reference proteome</keyword>
<dbReference type="GO" id="GO:0008658">
    <property type="term" value="F:penicillin binding"/>
    <property type="evidence" value="ECO:0007669"/>
    <property type="project" value="InterPro"/>
</dbReference>
<evidence type="ECO:0000313" key="10">
    <source>
        <dbReference type="Proteomes" id="UP001642900"/>
    </source>
</evidence>
<dbReference type="GO" id="GO:0008800">
    <property type="term" value="F:beta-lactamase activity"/>
    <property type="evidence" value="ECO:0007669"/>
    <property type="project" value="UniProtKB-EC"/>
</dbReference>
<evidence type="ECO:0000259" key="8">
    <source>
        <dbReference type="Pfam" id="PF00905"/>
    </source>
</evidence>
<dbReference type="Proteomes" id="UP001642900">
    <property type="component" value="Unassembled WGS sequence"/>
</dbReference>
<name>A0A6G4WAD0_9HYPH</name>
<organism evidence="9 10">
    <name type="scientific">Allomesorhizobium camelthorni</name>
    <dbReference type="NCBI Taxonomy" id="475069"/>
    <lineage>
        <taxon>Bacteria</taxon>
        <taxon>Pseudomonadati</taxon>
        <taxon>Pseudomonadota</taxon>
        <taxon>Alphaproteobacteria</taxon>
        <taxon>Hyphomicrobiales</taxon>
        <taxon>Phyllobacteriaceae</taxon>
        <taxon>Allomesorhizobium</taxon>
    </lineage>
</organism>
<protein>
    <recommendedName>
        <fullName evidence="3">beta-lactamase</fullName>
        <ecNumber evidence="3">3.5.2.6</ecNumber>
    </recommendedName>
</protein>
<dbReference type="EC" id="3.5.2.6" evidence="3"/>
<proteinExistence type="inferred from homology"/>
<gene>
    <name evidence="9" type="primary">blaOXA</name>
    <name evidence="9" type="ORF">G6N73_11110</name>
</gene>
<dbReference type="GO" id="GO:0005886">
    <property type="term" value="C:plasma membrane"/>
    <property type="evidence" value="ECO:0007669"/>
    <property type="project" value="TreeGrafter"/>
</dbReference>
<dbReference type="InterPro" id="IPR012338">
    <property type="entry name" value="Beta-lactam/transpept-like"/>
</dbReference>
<keyword evidence="5" id="KW-0378">Hydrolase</keyword>
<evidence type="ECO:0000256" key="7">
    <source>
        <dbReference type="SAM" id="SignalP"/>
    </source>
</evidence>
<dbReference type="GO" id="GO:0046677">
    <property type="term" value="P:response to antibiotic"/>
    <property type="evidence" value="ECO:0007669"/>
    <property type="project" value="UniProtKB-KW"/>
</dbReference>
<dbReference type="PANTHER" id="PTHR30627">
    <property type="entry name" value="PEPTIDOGLYCAN D,D-TRANSPEPTIDASE"/>
    <property type="match status" value="1"/>
</dbReference>
<keyword evidence="6" id="KW-0046">Antibiotic resistance</keyword>
<evidence type="ECO:0000313" key="9">
    <source>
        <dbReference type="EMBL" id="NGO51721.1"/>
    </source>
</evidence>
<dbReference type="EMBL" id="JAAKZF010000011">
    <property type="protein sequence ID" value="NGO51721.1"/>
    <property type="molecule type" value="Genomic_DNA"/>
</dbReference>
<evidence type="ECO:0000256" key="1">
    <source>
        <dbReference type="ARBA" id="ARBA00001526"/>
    </source>
</evidence>
<dbReference type="Pfam" id="PF00905">
    <property type="entry name" value="Transpeptidase"/>
    <property type="match status" value="1"/>
</dbReference>
<comment type="catalytic activity">
    <reaction evidence="1">
        <text>a beta-lactam + H2O = a substituted beta-amino acid</text>
        <dbReference type="Rhea" id="RHEA:20401"/>
        <dbReference type="ChEBI" id="CHEBI:15377"/>
        <dbReference type="ChEBI" id="CHEBI:35627"/>
        <dbReference type="ChEBI" id="CHEBI:140347"/>
        <dbReference type="EC" id="3.5.2.6"/>
    </reaction>
</comment>
<sequence length="269" mass="29720">MKLVLAGLFFLTLAMSNPVHAKTICTIVADAADGRILLETGDCKTRVTPASTTKIAFAAMGFDSGFLKDAHSPTLPFKEGYVDWRGDVWRQPTDPARWLKYSVVWFSQVLAHELGEKRLERYASEFGFGNADFTGDPGKDNGLDRAWISSSLKISPEEQVTFLRKLVNRTLPVAPDVFDKVYESVEMTSLPNGLNVQGKTGSAFPRKADGSFDRARAYGWFVGWASKGDRTIVFVRLEQNDKEGSGGGGNRVRESFLKELPSLADSLLR</sequence>
<evidence type="ECO:0000256" key="4">
    <source>
        <dbReference type="ARBA" id="ARBA00022729"/>
    </source>
</evidence>
<feature type="chain" id="PRO_5026324517" description="beta-lactamase" evidence="7">
    <location>
        <begin position="22"/>
        <end position="269"/>
    </location>
</feature>
<dbReference type="InterPro" id="IPR001460">
    <property type="entry name" value="PCN-bd_Tpept"/>
</dbReference>
<evidence type="ECO:0000256" key="5">
    <source>
        <dbReference type="ARBA" id="ARBA00022801"/>
    </source>
</evidence>
<reference evidence="9 10" key="1">
    <citation type="submission" date="2020-02" db="EMBL/GenBank/DDBJ databases">
        <title>Genome sequence of strain CCNWXJ40-4.</title>
        <authorList>
            <person name="Gao J."/>
            <person name="Sun J."/>
        </authorList>
    </citation>
    <scope>NUCLEOTIDE SEQUENCE [LARGE SCALE GENOMIC DNA]</scope>
    <source>
        <strain evidence="9 10">CCNWXJ 40-4</strain>
    </source>
</reference>
<dbReference type="InterPro" id="IPR050515">
    <property type="entry name" value="Beta-lactam/transpept"/>
</dbReference>
<dbReference type="PANTHER" id="PTHR30627:SF6">
    <property type="entry name" value="BETA-LACTAMASE YBXI-RELATED"/>
    <property type="match status" value="1"/>
</dbReference>
<dbReference type="NCBIfam" id="NF000270">
    <property type="entry name" value="bla_class_D_alt"/>
    <property type="match status" value="1"/>
</dbReference>